<keyword evidence="2" id="KW-0624">Polysaccharide degradation</keyword>
<keyword evidence="3 8" id="KW-0378">Hydrolase</keyword>
<evidence type="ECO:0000313" key="11">
    <source>
        <dbReference type="Proteomes" id="UP000014207"/>
    </source>
</evidence>
<keyword evidence="5 8" id="KW-0326">Glycosidase</keyword>
<comment type="caution">
    <text evidence="10">The sequence shown here is derived from an EMBL/GenBank/DDBJ whole genome shotgun (WGS) entry which is preliminary data.</text>
</comment>
<dbReference type="HOGENOM" id="CLU_009397_4_1_10"/>
<evidence type="ECO:0000256" key="2">
    <source>
        <dbReference type="ARBA" id="ARBA00022651"/>
    </source>
</evidence>
<evidence type="ECO:0000256" key="7">
    <source>
        <dbReference type="PIRSR" id="PIRSR606710-2"/>
    </source>
</evidence>
<dbReference type="InterPro" id="IPR006710">
    <property type="entry name" value="Glyco_hydro_43"/>
</dbReference>
<evidence type="ECO:0000256" key="8">
    <source>
        <dbReference type="RuleBase" id="RU361187"/>
    </source>
</evidence>
<dbReference type="CDD" id="cd18618">
    <property type="entry name" value="GH43_Xsa43E-like"/>
    <property type="match status" value="1"/>
</dbReference>
<dbReference type="InterPro" id="IPR052176">
    <property type="entry name" value="Glycosyl_Hydrlase_43_Enz"/>
</dbReference>
<dbReference type="EMBL" id="ASSM01000009">
    <property type="protein sequence ID" value="EOS01159.1"/>
    <property type="molecule type" value="Genomic_DNA"/>
</dbReference>
<dbReference type="PANTHER" id="PTHR43772">
    <property type="entry name" value="ENDO-1,4-BETA-XYLANASE"/>
    <property type="match status" value="1"/>
</dbReference>
<dbReference type="SUPFAM" id="SSF75005">
    <property type="entry name" value="Arabinanase/levansucrase/invertase"/>
    <property type="match status" value="1"/>
</dbReference>
<evidence type="ECO:0000313" key="10">
    <source>
        <dbReference type="EMBL" id="EOS01159.1"/>
    </source>
</evidence>
<reference evidence="10 11" key="1">
    <citation type="submission" date="2013-04" db="EMBL/GenBank/DDBJ databases">
        <title>The Genome Sequence of Bacteroides thetaiotaomicron dnLKV9.</title>
        <authorList>
            <consortium name="The Broad Institute Genomics Platform"/>
            <consortium name="The Broad Institute Genome Sequencing Center for Infectious Disease"/>
            <person name="Earl A."/>
            <person name="Xavier R."/>
            <person name="Kuhn K."/>
            <person name="Stappenbeck T."/>
            <person name="Walker B."/>
            <person name="Young S."/>
            <person name="Zeng Q."/>
            <person name="Gargeya S."/>
            <person name="Fitzgerald M."/>
            <person name="Haas B."/>
            <person name="Abouelleil A."/>
            <person name="Allen A.W."/>
            <person name="Alvarado L."/>
            <person name="Arachchi H.M."/>
            <person name="Berlin A.M."/>
            <person name="Chapman S.B."/>
            <person name="Gainer-Dewar J."/>
            <person name="Goldberg J."/>
            <person name="Griggs A."/>
            <person name="Gujja S."/>
            <person name="Hansen M."/>
            <person name="Howarth C."/>
            <person name="Imamovic A."/>
            <person name="Ireland A."/>
            <person name="Larimer J."/>
            <person name="McCowan C."/>
            <person name="Murphy C."/>
            <person name="Pearson M."/>
            <person name="Poon T.W."/>
            <person name="Priest M."/>
            <person name="Roberts A."/>
            <person name="Saif S."/>
            <person name="Shea T."/>
            <person name="Sisk P."/>
            <person name="Sykes S."/>
            <person name="Wortman J."/>
            <person name="Nusbaum C."/>
            <person name="Birren B."/>
        </authorList>
    </citation>
    <scope>NUCLEOTIDE SEQUENCE [LARGE SCALE GENOMIC DNA]</scope>
    <source>
        <strain evidence="11">dnLKV9</strain>
    </source>
</reference>
<dbReference type="PATRIC" id="fig|1235785.3.peg.3051"/>
<keyword evidence="9" id="KW-0732">Signal</keyword>
<feature type="signal peptide" evidence="9">
    <location>
        <begin position="1"/>
        <end position="23"/>
    </location>
</feature>
<gene>
    <name evidence="10" type="ORF">C799_03013</name>
</gene>
<name>R9HBA4_BACT4</name>
<dbReference type="Pfam" id="PF04616">
    <property type="entry name" value="Glyco_hydro_43"/>
    <property type="match status" value="1"/>
</dbReference>
<evidence type="ECO:0000256" key="9">
    <source>
        <dbReference type="SAM" id="SignalP"/>
    </source>
</evidence>
<feature type="active site" description="Proton acceptor" evidence="6">
    <location>
        <position position="47"/>
    </location>
</feature>
<sequence length="323" mass="36622">MKPLYNIFLIINIAMIAINSVSAQSGNSIFRFESDGNPIITHKFTADPAALVVGDTLWLFTGHDEGKKYKGLTMKDWCLFSTTDLKHWIEYPTPLKVSDFSWDKTGRAYAAQAINRNGKYYWYISTDGSGIGVAVSDRPEGPYKDALGKPLLTNEDCFASKHKWVCIDPTVFIDDDGTAWLFWGNGQCYYVKLKDNMLETDGEVKKVMFDGFVFEEAPWIHKYDGKYYLSYASGLPEKIAYAMADKIDGPWVYKGVLNEVAGNSSTNHQSIVEFKGQWYFIYHNGILQREGSPHTRSVCIDRLYYNPDGTMKRVVMTTEGVNN</sequence>
<dbReference type="GO" id="GO:0045493">
    <property type="term" value="P:xylan catabolic process"/>
    <property type="evidence" value="ECO:0007669"/>
    <property type="project" value="UniProtKB-KW"/>
</dbReference>
<dbReference type="Gene3D" id="2.115.10.20">
    <property type="entry name" value="Glycosyl hydrolase domain, family 43"/>
    <property type="match status" value="1"/>
</dbReference>
<feature type="active site" description="Proton donor" evidence="6">
    <location>
        <position position="216"/>
    </location>
</feature>
<protein>
    <submittedName>
        <fullName evidence="10">Uncharacterized protein</fullName>
    </submittedName>
</protein>
<dbReference type="InterPro" id="IPR023296">
    <property type="entry name" value="Glyco_hydro_beta-prop_sf"/>
</dbReference>
<keyword evidence="4" id="KW-0119">Carbohydrate metabolism</keyword>
<dbReference type="GO" id="GO:0004553">
    <property type="term" value="F:hydrolase activity, hydrolyzing O-glycosyl compounds"/>
    <property type="evidence" value="ECO:0007669"/>
    <property type="project" value="InterPro"/>
</dbReference>
<evidence type="ECO:0000256" key="5">
    <source>
        <dbReference type="ARBA" id="ARBA00023295"/>
    </source>
</evidence>
<dbReference type="PANTHER" id="PTHR43772:SF2">
    <property type="entry name" value="PUTATIVE (AFU_ORTHOLOGUE AFUA_2G04480)-RELATED"/>
    <property type="match status" value="1"/>
</dbReference>
<organism evidence="10 11">
    <name type="scientific">Bacteroides thetaiotaomicron dnLKV9</name>
    <dbReference type="NCBI Taxonomy" id="1235785"/>
    <lineage>
        <taxon>Bacteria</taxon>
        <taxon>Pseudomonadati</taxon>
        <taxon>Bacteroidota</taxon>
        <taxon>Bacteroidia</taxon>
        <taxon>Bacteroidales</taxon>
        <taxon>Bacteroidaceae</taxon>
        <taxon>Bacteroides</taxon>
    </lineage>
</organism>
<keyword evidence="2" id="KW-0858">Xylan degradation</keyword>
<accession>R9HBA4</accession>
<evidence type="ECO:0000256" key="3">
    <source>
        <dbReference type="ARBA" id="ARBA00022801"/>
    </source>
</evidence>
<evidence type="ECO:0000256" key="1">
    <source>
        <dbReference type="ARBA" id="ARBA00009865"/>
    </source>
</evidence>
<evidence type="ECO:0000256" key="4">
    <source>
        <dbReference type="ARBA" id="ARBA00023277"/>
    </source>
</evidence>
<evidence type="ECO:0000256" key="6">
    <source>
        <dbReference type="PIRSR" id="PIRSR606710-1"/>
    </source>
</evidence>
<dbReference type="Proteomes" id="UP000014207">
    <property type="component" value="Unassembled WGS sequence"/>
</dbReference>
<dbReference type="AlphaFoldDB" id="R9HBA4"/>
<comment type="similarity">
    <text evidence="1 8">Belongs to the glycosyl hydrolase 43 family.</text>
</comment>
<feature type="site" description="Important for catalytic activity, responsible for pKa modulation of the active site Glu and correct orientation of both the proton donor and substrate" evidence="7">
    <location>
        <position position="168"/>
    </location>
</feature>
<feature type="chain" id="PRO_5004482454" evidence="9">
    <location>
        <begin position="24"/>
        <end position="323"/>
    </location>
</feature>
<proteinExistence type="inferred from homology"/>